<dbReference type="GO" id="GO:0008168">
    <property type="term" value="F:methyltransferase activity"/>
    <property type="evidence" value="ECO:0007669"/>
    <property type="project" value="UniProtKB-KW"/>
</dbReference>
<evidence type="ECO:0000259" key="3">
    <source>
        <dbReference type="Pfam" id="PF13649"/>
    </source>
</evidence>
<proteinExistence type="predicted"/>
<dbReference type="InterPro" id="IPR041698">
    <property type="entry name" value="Methyltransf_25"/>
</dbReference>
<dbReference type="InterPro" id="IPR029063">
    <property type="entry name" value="SAM-dependent_MTases_sf"/>
</dbReference>
<dbReference type="SUPFAM" id="SSF53335">
    <property type="entry name" value="S-adenosyl-L-methionine-dependent methyltransferases"/>
    <property type="match status" value="1"/>
</dbReference>
<dbReference type="Proteomes" id="UP000256220">
    <property type="component" value="Unassembled WGS sequence"/>
</dbReference>
<accession>A0A2P2FW25</accession>
<dbReference type="AlphaFoldDB" id="A0A2P2FW25"/>
<feature type="domain" description="Methyltransferase" evidence="3">
    <location>
        <begin position="43"/>
        <end position="133"/>
    </location>
</feature>
<gene>
    <name evidence="4" type="ORF">BB31_13390</name>
</gene>
<dbReference type="Gene3D" id="2.20.130.10">
    <property type="entry name" value="CAC2371-like domains"/>
    <property type="match status" value="1"/>
</dbReference>
<dbReference type="RefSeq" id="WP_034310263.1">
    <property type="nucleotide sequence ID" value="NZ_JFBM01000009.1"/>
</dbReference>
<dbReference type="PANTHER" id="PTHR43861:SF1">
    <property type="entry name" value="TRANS-ACONITATE 2-METHYLTRANSFERASE"/>
    <property type="match status" value="1"/>
</dbReference>
<keyword evidence="2 4" id="KW-0808">Transferase</keyword>
<name>A0A2P2FW25_AMYLU</name>
<sequence>MYGTEAAEVYDLLHRARGKNFEDEAEAVLELALGRRPAADSLLDVACGTGAHLRVFGKRFDQVAGVDLSAAMLELAGARLPEAELTQADMRDFSLGRRFDVITCLFCSIAYVRSTGELEQALRGFARHLTPGGVTVVEPWWFPERFTPGYIAADVVREGGRTVSRVSHASRIPAGSRMEVHYLVAEEDSGVRHFREEHLYSLFSRQEYEAAFDRAGFDVEYVPDAGRGLFTGVLRG</sequence>
<organism evidence="4 5">
    <name type="scientific">Amycolatopsis lurida NRRL 2430</name>
    <dbReference type="NCBI Taxonomy" id="1460371"/>
    <lineage>
        <taxon>Bacteria</taxon>
        <taxon>Bacillati</taxon>
        <taxon>Actinomycetota</taxon>
        <taxon>Actinomycetes</taxon>
        <taxon>Pseudonocardiales</taxon>
        <taxon>Pseudonocardiaceae</taxon>
        <taxon>Amycolatopsis</taxon>
    </lineage>
</organism>
<dbReference type="EMBL" id="JFBM01000009">
    <property type="protein sequence ID" value="KFU80937.1"/>
    <property type="molecule type" value="Genomic_DNA"/>
</dbReference>
<keyword evidence="1 4" id="KW-0489">Methyltransferase</keyword>
<keyword evidence="5" id="KW-1185">Reference proteome</keyword>
<dbReference type="GO" id="GO:0032259">
    <property type="term" value="P:methylation"/>
    <property type="evidence" value="ECO:0007669"/>
    <property type="project" value="UniProtKB-KW"/>
</dbReference>
<dbReference type="CDD" id="cd02440">
    <property type="entry name" value="AdoMet_MTases"/>
    <property type="match status" value="1"/>
</dbReference>
<dbReference type="Gene3D" id="3.40.50.150">
    <property type="entry name" value="Vaccinia Virus protein VP39"/>
    <property type="match status" value="1"/>
</dbReference>
<evidence type="ECO:0000313" key="5">
    <source>
        <dbReference type="Proteomes" id="UP000256220"/>
    </source>
</evidence>
<evidence type="ECO:0000313" key="4">
    <source>
        <dbReference type="EMBL" id="KFU80937.1"/>
    </source>
</evidence>
<dbReference type="Pfam" id="PF13649">
    <property type="entry name" value="Methyltransf_25"/>
    <property type="match status" value="1"/>
</dbReference>
<evidence type="ECO:0000256" key="2">
    <source>
        <dbReference type="ARBA" id="ARBA00022679"/>
    </source>
</evidence>
<protein>
    <submittedName>
        <fullName evidence="4">SAM-dependent methyltransferase</fullName>
    </submittedName>
</protein>
<comment type="caution">
    <text evidence="4">The sequence shown here is derived from an EMBL/GenBank/DDBJ whole genome shotgun (WGS) entry which is preliminary data.</text>
</comment>
<dbReference type="PANTHER" id="PTHR43861">
    <property type="entry name" value="TRANS-ACONITATE 2-METHYLTRANSFERASE-RELATED"/>
    <property type="match status" value="1"/>
</dbReference>
<evidence type="ECO:0000256" key="1">
    <source>
        <dbReference type="ARBA" id="ARBA00022603"/>
    </source>
</evidence>
<reference evidence="4 5" key="1">
    <citation type="journal article" date="2014" name="Genome Announc.">
        <title>Draft Genome Sequence of Amycolatopsis lurida NRRL 2430, Producer of the Glycopeptide Family Antibiotic Ristocetin.</title>
        <authorList>
            <person name="Kwun M.J."/>
            <person name="Hong H.J."/>
        </authorList>
    </citation>
    <scope>NUCLEOTIDE SEQUENCE [LARGE SCALE GENOMIC DNA]</scope>
    <source>
        <strain evidence="4 5">NRRL 2430</strain>
    </source>
</reference>